<dbReference type="EMBL" id="OGTP01000057">
    <property type="protein sequence ID" value="SPB19026.1"/>
    <property type="molecule type" value="Genomic_DNA"/>
</dbReference>
<organism evidence="1 2">
    <name type="scientific">Caballeronia novacaledonica</name>
    <dbReference type="NCBI Taxonomy" id="1544861"/>
    <lineage>
        <taxon>Bacteria</taxon>
        <taxon>Pseudomonadati</taxon>
        <taxon>Pseudomonadota</taxon>
        <taxon>Betaproteobacteria</taxon>
        <taxon>Burkholderiales</taxon>
        <taxon>Burkholderiaceae</taxon>
        <taxon>Caballeronia</taxon>
    </lineage>
</organism>
<gene>
    <name evidence="1" type="ORF">NOV72_06227</name>
</gene>
<dbReference type="AlphaFoldDB" id="A0A2U3IFN8"/>
<reference evidence="2" key="1">
    <citation type="submission" date="2018-01" db="EMBL/GenBank/DDBJ databases">
        <authorList>
            <person name="Peeters C."/>
        </authorList>
    </citation>
    <scope>NUCLEOTIDE SEQUENCE [LARGE SCALE GENOMIC DNA]</scope>
</reference>
<sequence length="72" mass="7559">MPPSPRTPSVISTPAPATPVGWNCQNSMSCSAMPERAAMPRPSPVLMNAFVDAAKMRPAPPVANSVVLPSRM</sequence>
<evidence type="ECO:0000313" key="2">
    <source>
        <dbReference type="Proteomes" id="UP000238169"/>
    </source>
</evidence>
<protein>
    <submittedName>
        <fullName evidence="1">Uncharacterized protein</fullName>
    </submittedName>
</protein>
<keyword evidence="2" id="KW-1185">Reference proteome</keyword>
<proteinExistence type="predicted"/>
<accession>A0A2U3IFN8</accession>
<dbReference type="Proteomes" id="UP000238169">
    <property type="component" value="Unassembled WGS sequence"/>
</dbReference>
<evidence type="ECO:0000313" key="1">
    <source>
        <dbReference type="EMBL" id="SPB19026.1"/>
    </source>
</evidence>
<name>A0A2U3IFN8_9BURK</name>